<accession>A0AAV6Q6D2</accession>
<proteinExistence type="predicted"/>
<reference evidence="2 3" key="1">
    <citation type="journal article" date="2021" name="Sci. Rep.">
        <title>Chromosome anchoring in Senegalese sole (Solea senegalensis) reveals sex-associated markers and genome rearrangements in flatfish.</title>
        <authorList>
            <person name="Guerrero-Cozar I."/>
            <person name="Gomez-Garrido J."/>
            <person name="Berbel C."/>
            <person name="Martinez-Blanch J.F."/>
            <person name="Alioto T."/>
            <person name="Claros M.G."/>
            <person name="Gagnaire P.A."/>
            <person name="Manchado M."/>
        </authorList>
    </citation>
    <scope>NUCLEOTIDE SEQUENCE [LARGE SCALE GENOMIC DNA]</scope>
    <source>
        <strain evidence="2">Sse05_10M</strain>
    </source>
</reference>
<evidence type="ECO:0000313" key="2">
    <source>
        <dbReference type="EMBL" id="KAG7482411.1"/>
    </source>
</evidence>
<protein>
    <submittedName>
        <fullName evidence="2">Uncharacterized protein</fullName>
    </submittedName>
</protein>
<evidence type="ECO:0000256" key="1">
    <source>
        <dbReference type="SAM" id="MobiDB-lite"/>
    </source>
</evidence>
<organism evidence="2 3">
    <name type="scientific">Solea senegalensis</name>
    <name type="common">Senegalese sole</name>
    <dbReference type="NCBI Taxonomy" id="28829"/>
    <lineage>
        <taxon>Eukaryota</taxon>
        <taxon>Metazoa</taxon>
        <taxon>Chordata</taxon>
        <taxon>Craniata</taxon>
        <taxon>Vertebrata</taxon>
        <taxon>Euteleostomi</taxon>
        <taxon>Actinopterygii</taxon>
        <taxon>Neopterygii</taxon>
        <taxon>Teleostei</taxon>
        <taxon>Neoteleostei</taxon>
        <taxon>Acanthomorphata</taxon>
        <taxon>Carangaria</taxon>
        <taxon>Pleuronectiformes</taxon>
        <taxon>Pleuronectoidei</taxon>
        <taxon>Soleidae</taxon>
        <taxon>Solea</taxon>
    </lineage>
</organism>
<dbReference type="AlphaFoldDB" id="A0AAV6Q6D2"/>
<sequence length="94" mass="10608">MATEAQRNYKHICGQKSENGAHFTTPRCERVEKRAEPEKKIRVEGEICAVASSLLTGEEQRVQLGWISTGSPENRVWSHTEVWILGAQAKSKTR</sequence>
<keyword evidence="3" id="KW-1185">Reference proteome</keyword>
<dbReference type="EMBL" id="JAGKHQ010000019">
    <property type="protein sequence ID" value="KAG7482411.1"/>
    <property type="molecule type" value="Genomic_DNA"/>
</dbReference>
<gene>
    <name evidence="2" type="ORF">JOB18_020637</name>
</gene>
<evidence type="ECO:0000313" key="3">
    <source>
        <dbReference type="Proteomes" id="UP000693946"/>
    </source>
</evidence>
<comment type="caution">
    <text evidence="2">The sequence shown here is derived from an EMBL/GenBank/DDBJ whole genome shotgun (WGS) entry which is preliminary data.</text>
</comment>
<dbReference type="Proteomes" id="UP000693946">
    <property type="component" value="Linkage Group LG7"/>
</dbReference>
<feature type="region of interest" description="Disordered" evidence="1">
    <location>
        <begin position="1"/>
        <end position="25"/>
    </location>
</feature>
<name>A0AAV6Q6D2_SOLSE</name>